<evidence type="ECO:0000313" key="2">
    <source>
        <dbReference type="EMBL" id="GAI09242.1"/>
    </source>
</evidence>
<dbReference type="InterPro" id="IPR002347">
    <property type="entry name" value="SDR_fam"/>
</dbReference>
<dbReference type="InterPro" id="IPR050259">
    <property type="entry name" value="SDR"/>
</dbReference>
<dbReference type="Pfam" id="PF00106">
    <property type="entry name" value="adh_short"/>
    <property type="match status" value="1"/>
</dbReference>
<dbReference type="PANTHER" id="PTHR42879:SF2">
    <property type="entry name" value="3-OXOACYL-[ACYL-CARRIER-PROTEIN] REDUCTASE FABG"/>
    <property type="match status" value="1"/>
</dbReference>
<dbReference type="EMBL" id="BARV01011543">
    <property type="protein sequence ID" value="GAI09242.1"/>
    <property type="molecule type" value="Genomic_DNA"/>
</dbReference>
<gene>
    <name evidence="2" type="ORF">S06H3_21843</name>
</gene>
<evidence type="ECO:0000256" key="1">
    <source>
        <dbReference type="ARBA" id="ARBA00006484"/>
    </source>
</evidence>
<dbReference type="PRINTS" id="PR00081">
    <property type="entry name" value="GDHRDH"/>
</dbReference>
<feature type="non-terminal residue" evidence="2">
    <location>
        <position position="95"/>
    </location>
</feature>
<dbReference type="InterPro" id="IPR036291">
    <property type="entry name" value="NAD(P)-bd_dom_sf"/>
</dbReference>
<protein>
    <submittedName>
        <fullName evidence="2">Uncharacterized protein</fullName>
    </submittedName>
</protein>
<reference evidence="2" key="1">
    <citation type="journal article" date="2014" name="Front. Microbiol.">
        <title>High frequency of phylogenetically diverse reductive dehalogenase-homologous genes in deep subseafloor sedimentary metagenomes.</title>
        <authorList>
            <person name="Kawai M."/>
            <person name="Futagami T."/>
            <person name="Toyoda A."/>
            <person name="Takaki Y."/>
            <person name="Nishi S."/>
            <person name="Hori S."/>
            <person name="Arai W."/>
            <person name="Tsubouchi T."/>
            <person name="Morono Y."/>
            <person name="Uchiyama I."/>
            <person name="Ito T."/>
            <person name="Fujiyama A."/>
            <person name="Inagaki F."/>
            <person name="Takami H."/>
        </authorList>
    </citation>
    <scope>NUCLEOTIDE SEQUENCE</scope>
    <source>
        <strain evidence="2">Expedition CK06-06</strain>
    </source>
</reference>
<comment type="caution">
    <text evidence="2">The sequence shown here is derived from an EMBL/GenBank/DDBJ whole genome shotgun (WGS) entry which is preliminary data.</text>
</comment>
<dbReference type="PANTHER" id="PTHR42879">
    <property type="entry name" value="3-OXOACYL-(ACYL-CARRIER-PROTEIN) REDUCTASE"/>
    <property type="match status" value="1"/>
</dbReference>
<proteinExistence type="inferred from homology"/>
<sequence length="95" mass="9832">MDLSNKIAIVTGSGRGIGRAIALKLAEVGATVVVNDIDEAVKGVAEEIKAMGRQSLPILADVSSSSDVARLVEETIAAYGRIDILVNNAGIARDQ</sequence>
<dbReference type="AlphaFoldDB" id="X1KQ90"/>
<dbReference type="SUPFAM" id="SSF51735">
    <property type="entry name" value="NAD(P)-binding Rossmann-fold domains"/>
    <property type="match status" value="1"/>
</dbReference>
<comment type="similarity">
    <text evidence="1">Belongs to the short-chain dehydrogenases/reductases (SDR) family.</text>
</comment>
<accession>X1KQ90</accession>
<name>X1KQ90_9ZZZZ</name>
<organism evidence="2">
    <name type="scientific">marine sediment metagenome</name>
    <dbReference type="NCBI Taxonomy" id="412755"/>
    <lineage>
        <taxon>unclassified sequences</taxon>
        <taxon>metagenomes</taxon>
        <taxon>ecological metagenomes</taxon>
    </lineage>
</organism>
<dbReference type="Gene3D" id="3.40.50.720">
    <property type="entry name" value="NAD(P)-binding Rossmann-like Domain"/>
    <property type="match status" value="1"/>
</dbReference>